<organism evidence="1 2">
    <name type="scientific">Portunus trituberculatus</name>
    <name type="common">Swimming crab</name>
    <name type="synonym">Neptunus trituberculatus</name>
    <dbReference type="NCBI Taxonomy" id="210409"/>
    <lineage>
        <taxon>Eukaryota</taxon>
        <taxon>Metazoa</taxon>
        <taxon>Ecdysozoa</taxon>
        <taxon>Arthropoda</taxon>
        <taxon>Crustacea</taxon>
        <taxon>Multicrustacea</taxon>
        <taxon>Malacostraca</taxon>
        <taxon>Eumalacostraca</taxon>
        <taxon>Eucarida</taxon>
        <taxon>Decapoda</taxon>
        <taxon>Pleocyemata</taxon>
        <taxon>Brachyura</taxon>
        <taxon>Eubrachyura</taxon>
        <taxon>Portunoidea</taxon>
        <taxon>Portunidae</taxon>
        <taxon>Portuninae</taxon>
        <taxon>Portunus</taxon>
    </lineage>
</organism>
<reference evidence="1 2" key="1">
    <citation type="submission" date="2019-05" db="EMBL/GenBank/DDBJ databases">
        <title>Another draft genome of Portunus trituberculatus and its Hox gene families provides insights of decapod evolution.</title>
        <authorList>
            <person name="Jeong J.-H."/>
            <person name="Song I."/>
            <person name="Kim S."/>
            <person name="Choi T."/>
            <person name="Kim D."/>
            <person name="Ryu S."/>
            <person name="Kim W."/>
        </authorList>
    </citation>
    <scope>NUCLEOTIDE SEQUENCE [LARGE SCALE GENOMIC DNA]</scope>
    <source>
        <tissue evidence="1">Muscle</tissue>
    </source>
</reference>
<protein>
    <submittedName>
        <fullName evidence="1">Uncharacterized protein</fullName>
    </submittedName>
</protein>
<gene>
    <name evidence="1" type="ORF">E2C01_017401</name>
</gene>
<evidence type="ECO:0000313" key="1">
    <source>
        <dbReference type="EMBL" id="MPC24319.1"/>
    </source>
</evidence>
<keyword evidence="2" id="KW-1185">Reference proteome</keyword>
<comment type="caution">
    <text evidence="1">The sequence shown here is derived from an EMBL/GenBank/DDBJ whole genome shotgun (WGS) entry which is preliminary data.</text>
</comment>
<proteinExistence type="predicted"/>
<dbReference type="AlphaFoldDB" id="A0A5B7DTD0"/>
<dbReference type="EMBL" id="VSRR010001316">
    <property type="protein sequence ID" value="MPC24319.1"/>
    <property type="molecule type" value="Genomic_DNA"/>
</dbReference>
<accession>A0A5B7DTD0</accession>
<evidence type="ECO:0000313" key="2">
    <source>
        <dbReference type="Proteomes" id="UP000324222"/>
    </source>
</evidence>
<name>A0A5B7DTD0_PORTR</name>
<dbReference type="Proteomes" id="UP000324222">
    <property type="component" value="Unassembled WGS sequence"/>
</dbReference>
<sequence>MLYCRHLVATVRTKNPERKEEEGKITSRLPWLSRTLTPLVREYKHAGVVCLTWQRNSGSFTPRLEKHLEIGNPWSWCHRIHDISLIKHCQCAQGQSKGYDGVQNTESVE</sequence>